<proteinExistence type="inferred from homology"/>
<evidence type="ECO:0000256" key="1">
    <source>
        <dbReference type="ARBA" id="ARBA00006547"/>
    </source>
</evidence>
<dbReference type="AlphaFoldDB" id="A0A5R9DXW4"/>
<evidence type="ECO:0000313" key="2">
    <source>
        <dbReference type="EMBL" id="TLQ42458.1"/>
    </source>
</evidence>
<dbReference type="GO" id="GO:0016407">
    <property type="term" value="F:acetyltransferase activity"/>
    <property type="evidence" value="ECO:0007669"/>
    <property type="project" value="InterPro"/>
</dbReference>
<dbReference type="InterPro" id="IPR001447">
    <property type="entry name" value="Arylamine_N-AcTrfase"/>
</dbReference>
<dbReference type="RefSeq" id="WP_138051868.1">
    <property type="nucleotide sequence ID" value="NZ_VAWE01000001.1"/>
</dbReference>
<keyword evidence="2" id="KW-0808">Transferase</keyword>
<sequence>MIGESLVDAYLERIGAERPERADSAALRRLQERHVLSVPFENLDYHFDQDTDIVMDERVLDKIVHLRRGGGCYEINPALGLLLEALGYTVSILPAQVHRPDGLGSRQGHLVLRVDLPDGSSWLVDAGFRRNSRRPLRIGLAGPQQDPHGSYELHETAEGLQLDLDGTPLYLVDPRPCRIEDFGPTLWWFRTCPGSPFRQDLFCSLPTIEGRVTLKGNVLTRTERGERTRQVLADDAAVLAAYERYFGFRLDRLPTPPVLPEGSTGVQLD</sequence>
<comment type="similarity">
    <text evidence="1">Belongs to the arylamine N-acetyltransferase family.</text>
</comment>
<dbReference type="InterPro" id="IPR038765">
    <property type="entry name" value="Papain-like_cys_pep_sf"/>
</dbReference>
<gene>
    <name evidence="2" type="ORF">FEF34_03895</name>
</gene>
<comment type="caution">
    <text evidence="2">The sequence shown here is derived from an EMBL/GenBank/DDBJ whole genome shotgun (WGS) entry which is preliminary data.</text>
</comment>
<name>A0A5R9DXW4_9ACTN</name>
<dbReference type="EMBL" id="VAWE01000001">
    <property type="protein sequence ID" value="TLQ42458.1"/>
    <property type="molecule type" value="Genomic_DNA"/>
</dbReference>
<organism evidence="2 3">
    <name type="scientific">Streptomyces marianii</name>
    <dbReference type="NCBI Taxonomy" id="1817406"/>
    <lineage>
        <taxon>Bacteria</taxon>
        <taxon>Bacillati</taxon>
        <taxon>Actinomycetota</taxon>
        <taxon>Actinomycetes</taxon>
        <taxon>Kitasatosporales</taxon>
        <taxon>Streptomycetaceae</taxon>
        <taxon>Streptomyces</taxon>
    </lineage>
</organism>
<dbReference type="PANTHER" id="PTHR11786">
    <property type="entry name" value="N-HYDROXYARYLAMINE O-ACETYLTRANSFERASE"/>
    <property type="match status" value="1"/>
</dbReference>
<dbReference type="Gene3D" id="3.30.2140.10">
    <property type="entry name" value="Arylamine N-acetyltransferase"/>
    <property type="match status" value="1"/>
</dbReference>
<dbReference type="Proteomes" id="UP000305921">
    <property type="component" value="Unassembled WGS sequence"/>
</dbReference>
<dbReference type="Gene3D" id="2.40.128.150">
    <property type="entry name" value="Cysteine proteinases"/>
    <property type="match status" value="1"/>
</dbReference>
<reference evidence="2 3" key="1">
    <citation type="submission" date="2019-05" db="EMBL/GenBank/DDBJ databases">
        <title>Streptomyces marianii sp. nov., a novel marine actinomycete from southern coast of India.</title>
        <authorList>
            <person name="Iniyan A.M."/>
            <person name="Wink J."/>
            <person name="Ramprasad E."/>
            <person name="Ramana C.V."/>
            <person name="Bunk B."/>
            <person name="Sproer C."/>
            <person name="Joseph F.-J.R.S."/>
            <person name="Vincent S.G.P."/>
        </authorList>
    </citation>
    <scope>NUCLEOTIDE SEQUENCE [LARGE SCALE GENOMIC DNA]</scope>
    <source>
        <strain evidence="2 3">ICN19</strain>
    </source>
</reference>
<evidence type="ECO:0000313" key="3">
    <source>
        <dbReference type="Proteomes" id="UP000305921"/>
    </source>
</evidence>
<dbReference type="SUPFAM" id="SSF54001">
    <property type="entry name" value="Cysteine proteinases"/>
    <property type="match status" value="1"/>
</dbReference>
<dbReference type="OrthoDB" id="7181050at2"/>
<keyword evidence="3" id="KW-1185">Reference proteome</keyword>
<accession>A0A5R9DXW4</accession>
<dbReference type="PANTHER" id="PTHR11786:SF0">
    <property type="entry name" value="ARYLAMINE N-ACETYLTRANSFERASE 4-RELATED"/>
    <property type="match status" value="1"/>
</dbReference>
<dbReference type="Pfam" id="PF00797">
    <property type="entry name" value="Acetyltransf_2"/>
    <property type="match status" value="1"/>
</dbReference>
<protein>
    <submittedName>
        <fullName evidence="2">Arylamine N-acetyltransferase</fullName>
    </submittedName>
</protein>